<dbReference type="EMBL" id="BSUN01000001">
    <property type="protein sequence ID" value="GMA34705.1"/>
    <property type="molecule type" value="Genomic_DNA"/>
</dbReference>
<dbReference type="InterPro" id="IPR036928">
    <property type="entry name" value="AS_sf"/>
</dbReference>
<comment type="caution">
    <text evidence="2">The sequence shown here is derived from an EMBL/GenBank/DDBJ whole genome shotgun (WGS) entry which is preliminary data.</text>
</comment>
<proteinExistence type="predicted"/>
<feature type="region of interest" description="Disordered" evidence="1">
    <location>
        <begin position="157"/>
        <end position="215"/>
    </location>
</feature>
<dbReference type="Proteomes" id="UP001157125">
    <property type="component" value="Unassembled WGS sequence"/>
</dbReference>
<organism evidence="2 3">
    <name type="scientific">Demequina litorisediminis</name>
    <dbReference type="NCBI Taxonomy" id="1849022"/>
    <lineage>
        <taxon>Bacteria</taxon>
        <taxon>Bacillati</taxon>
        <taxon>Actinomycetota</taxon>
        <taxon>Actinomycetes</taxon>
        <taxon>Micrococcales</taxon>
        <taxon>Demequinaceae</taxon>
        <taxon>Demequina</taxon>
    </lineage>
</organism>
<evidence type="ECO:0000313" key="2">
    <source>
        <dbReference type="EMBL" id="GMA34705.1"/>
    </source>
</evidence>
<accession>A0ABQ6IA56</accession>
<sequence>MLYESSFVAERYAAVGEHLEAHCDAIGGDLDATVAGIVLAGAGHSAARLFADQRALEGHRAAARELLADAAAVLTPTTTWHPTLAEVAADPVGANSRMGRFTNYANLLDMAALALPAGRVAGTGAPGHFGAMLTGHAFSDDRLLGIAHAIRAEPRWGLGAPHASGGGGRGGRVRDRRPPRGPAAAPSVGLAGCRAGASHVNRSRLPDVRSEHGSS</sequence>
<name>A0ABQ6IA56_9MICO</name>
<feature type="compositionally biased region" description="Basic and acidic residues" evidence="1">
    <location>
        <begin position="204"/>
        <end position="215"/>
    </location>
</feature>
<dbReference type="Gene3D" id="1.20.58.1700">
    <property type="match status" value="1"/>
</dbReference>
<gene>
    <name evidence="2" type="ORF">GCM10025876_09090</name>
</gene>
<dbReference type="Gene3D" id="3.90.1300.10">
    <property type="entry name" value="Amidase signature (AS) domain"/>
    <property type="match status" value="1"/>
</dbReference>
<evidence type="ECO:0008006" key="4">
    <source>
        <dbReference type="Google" id="ProtNLM"/>
    </source>
</evidence>
<evidence type="ECO:0000313" key="3">
    <source>
        <dbReference type="Proteomes" id="UP001157125"/>
    </source>
</evidence>
<reference evidence="3" key="1">
    <citation type="journal article" date="2019" name="Int. J. Syst. Evol. Microbiol.">
        <title>The Global Catalogue of Microorganisms (GCM) 10K type strain sequencing project: providing services to taxonomists for standard genome sequencing and annotation.</title>
        <authorList>
            <consortium name="The Broad Institute Genomics Platform"/>
            <consortium name="The Broad Institute Genome Sequencing Center for Infectious Disease"/>
            <person name="Wu L."/>
            <person name="Ma J."/>
        </authorList>
    </citation>
    <scope>NUCLEOTIDE SEQUENCE [LARGE SCALE GENOMIC DNA]</scope>
    <source>
        <strain evidence="3">NBRC 112299</strain>
    </source>
</reference>
<keyword evidence="3" id="KW-1185">Reference proteome</keyword>
<dbReference type="SUPFAM" id="SSF75304">
    <property type="entry name" value="Amidase signature (AS) enzymes"/>
    <property type="match status" value="1"/>
</dbReference>
<protein>
    <recommendedName>
        <fullName evidence="4">Amidase</fullName>
    </recommendedName>
</protein>
<evidence type="ECO:0000256" key="1">
    <source>
        <dbReference type="SAM" id="MobiDB-lite"/>
    </source>
</evidence>